<evidence type="ECO:0000313" key="1">
    <source>
        <dbReference type="EMBL" id="EGE06798.1"/>
    </source>
</evidence>
<keyword evidence="2" id="KW-1185">Reference proteome</keyword>
<evidence type="ECO:0000313" key="2">
    <source>
        <dbReference type="Proteomes" id="UP000009169"/>
    </source>
</evidence>
<dbReference type="VEuPathDB" id="FungiDB:TEQG_05792"/>
<protein>
    <submittedName>
        <fullName evidence="1">Uncharacterized protein</fullName>
    </submittedName>
</protein>
<dbReference type="AlphaFoldDB" id="F2PY30"/>
<proteinExistence type="predicted"/>
<sequence length="112" mass="12523">MYHEKKLPAPALYIQKGKVISLQDLDTAYPFWVEGFGQQFLAQALIPAVEPTSSSTVSETPVGQQLASRVTNLARPIRYFLRMLSIAPHNNIEGDYSEKTLSGGYILILKQR</sequence>
<organism evidence="1 2">
    <name type="scientific">Trichophyton equinum (strain ATCC MYA-4606 / CBS 127.97)</name>
    <name type="common">Horse ringworm fungus</name>
    <dbReference type="NCBI Taxonomy" id="559882"/>
    <lineage>
        <taxon>Eukaryota</taxon>
        <taxon>Fungi</taxon>
        <taxon>Dikarya</taxon>
        <taxon>Ascomycota</taxon>
        <taxon>Pezizomycotina</taxon>
        <taxon>Eurotiomycetes</taxon>
        <taxon>Eurotiomycetidae</taxon>
        <taxon>Onygenales</taxon>
        <taxon>Arthrodermataceae</taxon>
        <taxon>Trichophyton</taxon>
    </lineage>
</organism>
<dbReference type="HOGENOM" id="CLU_2147643_0_0_1"/>
<name>F2PY30_TRIEC</name>
<reference evidence="2" key="1">
    <citation type="journal article" date="2012" name="MBio">
        <title>Comparative genome analysis of Trichophyton rubrum and related dermatophytes reveals candidate genes involved in infection.</title>
        <authorList>
            <person name="Martinez D.A."/>
            <person name="Oliver B.G."/>
            <person name="Graeser Y."/>
            <person name="Goldberg J.M."/>
            <person name="Li W."/>
            <person name="Martinez-Rossi N.M."/>
            <person name="Monod M."/>
            <person name="Shelest E."/>
            <person name="Barton R.C."/>
            <person name="Birch E."/>
            <person name="Brakhage A.A."/>
            <person name="Chen Z."/>
            <person name="Gurr S.J."/>
            <person name="Heiman D."/>
            <person name="Heitman J."/>
            <person name="Kosti I."/>
            <person name="Rossi A."/>
            <person name="Saif S."/>
            <person name="Samalova M."/>
            <person name="Saunders C.W."/>
            <person name="Shea T."/>
            <person name="Summerbell R.C."/>
            <person name="Xu J."/>
            <person name="Young S."/>
            <person name="Zeng Q."/>
            <person name="Birren B.W."/>
            <person name="Cuomo C.A."/>
            <person name="White T.C."/>
        </authorList>
    </citation>
    <scope>NUCLEOTIDE SEQUENCE [LARGE SCALE GENOMIC DNA]</scope>
    <source>
        <strain evidence="2">ATCC MYA-4606 / CBS 127.97</strain>
    </source>
</reference>
<dbReference type="EMBL" id="DS995751">
    <property type="protein sequence ID" value="EGE06798.1"/>
    <property type="molecule type" value="Genomic_DNA"/>
</dbReference>
<dbReference type="Proteomes" id="UP000009169">
    <property type="component" value="Unassembled WGS sequence"/>
</dbReference>
<accession>F2PY30</accession>
<gene>
    <name evidence="1" type="ORF">TEQG_05792</name>
</gene>